<comment type="caution">
    <text evidence="3">The sequence shown here is derived from an EMBL/GenBank/DDBJ whole genome shotgun (WGS) entry which is preliminary data.</text>
</comment>
<keyword evidence="1" id="KW-0472">Membrane</keyword>
<organism evidence="3 4">
    <name type="scientific">Marvinbryantia formatexigens DSM 14469</name>
    <dbReference type="NCBI Taxonomy" id="478749"/>
    <lineage>
        <taxon>Bacteria</taxon>
        <taxon>Bacillati</taxon>
        <taxon>Bacillota</taxon>
        <taxon>Clostridia</taxon>
        <taxon>Lachnospirales</taxon>
        <taxon>Lachnospiraceae</taxon>
        <taxon>Marvinbryantia</taxon>
    </lineage>
</organism>
<dbReference type="OrthoDB" id="9782395at2"/>
<evidence type="ECO:0000313" key="3">
    <source>
        <dbReference type="EMBL" id="EET61879.1"/>
    </source>
</evidence>
<dbReference type="PANTHER" id="PTHR30336:SF4">
    <property type="entry name" value="ENVELOPE BIOGENESIS FACTOR ELYC"/>
    <property type="match status" value="1"/>
</dbReference>
<gene>
    <name evidence="3" type="ORF">BRYFOR_06071</name>
</gene>
<feature type="transmembrane region" description="Helical" evidence="1">
    <location>
        <begin position="7"/>
        <end position="28"/>
    </location>
</feature>
<dbReference type="InterPro" id="IPR014729">
    <property type="entry name" value="Rossmann-like_a/b/a_fold"/>
</dbReference>
<dbReference type="Proteomes" id="UP000005561">
    <property type="component" value="Unassembled WGS sequence"/>
</dbReference>
<feature type="domain" description="DUF218" evidence="2">
    <location>
        <begin position="101"/>
        <end position="248"/>
    </location>
</feature>
<sequence>MLRKIIMYDVLIGVGALCALYLLVLLAMGVDFAIIWLPISAVFFALGGYGRYCLHHPGGFRLPAPLLAAAGAVLALALAVFLVVEGLILKEMLTKPQADMDVLIVLGAQVKGEQPSRALLRRLEAAERYLKENPDTVAVLSGGKGDGEDITEAECMYRYFTGQGIDASRLILEDSSTSTAENLTFSAGKIAEYFGEDGGMSRKTGLLSNNFHVYRARLLAEKMGYTDVHSVPAASDWRLQIHYLVREFFALCKEKAMGKI</sequence>
<name>C6LBS6_9FIRM</name>
<dbReference type="eggNOG" id="COG1434">
    <property type="taxonomic scope" value="Bacteria"/>
</dbReference>
<evidence type="ECO:0000259" key="2">
    <source>
        <dbReference type="Pfam" id="PF02698"/>
    </source>
</evidence>
<feature type="transmembrane region" description="Helical" evidence="1">
    <location>
        <begin position="66"/>
        <end position="89"/>
    </location>
</feature>
<keyword evidence="1" id="KW-1133">Transmembrane helix</keyword>
<reference evidence="3" key="1">
    <citation type="submission" date="2009-07" db="EMBL/GenBank/DDBJ databases">
        <authorList>
            <person name="Weinstock G."/>
            <person name="Sodergren E."/>
            <person name="Clifton S."/>
            <person name="Fulton L."/>
            <person name="Fulton B."/>
            <person name="Courtney L."/>
            <person name="Fronick C."/>
            <person name="Harrison M."/>
            <person name="Strong C."/>
            <person name="Farmer C."/>
            <person name="Delahaunty K."/>
            <person name="Markovic C."/>
            <person name="Hall O."/>
            <person name="Minx P."/>
            <person name="Tomlinson C."/>
            <person name="Mitreva M."/>
            <person name="Nelson J."/>
            <person name="Hou S."/>
            <person name="Wollam A."/>
            <person name="Pepin K.H."/>
            <person name="Johnson M."/>
            <person name="Bhonagiri V."/>
            <person name="Nash W.E."/>
            <person name="Warren W."/>
            <person name="Chinwalla A."/>
            <person name="Mardis E.R."/>
            <person name="Wilson R.K."/>
        </authorList>
    </citation>
    <scope>NUCLEOTIDE SEQUENCE [LARGE SCALE GENOMIC DNA]</scope>
    <source>
        <strain evidence="3">DSM 14469</strain>
    </source>
</reference>
<dbReference type="EMBL" id="ACCL02000004">
    <property type="protein sequence ID" value="EET61879.1"/>
    <property type="molecule type" value="Genomic_DNA"/>
</dbReference>
<dbReference type="CDD" id="cd06259">
    <property type="entry name" value="YdcF-like"/>
    <property type="match status" value="1"/>
</dbReference>
<dbReference type="InterPro" id="IPR051599">
    <property type="entry name" value="Cell_Envelope_Assoc"/>
</dbReference>
<dbReference type="GO" id="GO:0043164">
    <property type="term" value="P:Gram-negative-bacterium-type cell wall biogenesis"/>
    <property type="evidence" value="ECO:0007669"/>
    <property type="project" value="TreeGrafter"/>
</dbReference>
<keyword evidence="4" id="KW-1185">Reference proteome</keyword>
<evidence type="ECO:0000313" key="4">
    <source>
        <dbReference type="Proteomes" id="UP000005561"/>
    </source>
</evidence>
<dbReference type="RefSeq" id="WP_006860868.1">
    <property type="nucleotide sequence ID" value="NZ_ACCL02000004.1"/>
</dbReference>
<dbReference type="Pfam" id="PF02698">
    <property type="entry name" value="DUF218"/>
    <property type="match status" value="1"/>
</dbReference>
<dbReference type="AlphaFoldDB" id="C6LBS6"/>
<dbReference type="InterPro" id="IPR003848">
    <property type="entry name" value="DUF218"/>
</dbReference>
<dbReference type="GO" id="GO:0005886">
    <property type="term" value="C:plasma membrane"/>
    <property type="evidence" value="ECO:0007669"/>
    <property type="project" value="TreeGrafter"/>
</dbReference>
<dbReference type="STRING" id="168384.SAMN05660368_00568"/>
<dbReference type="GO" id="GO:0000270">
    <property type="term" value="P:peptidoglycan metabolic process"/>
    <property type="evidence" value="ECO:0007669"/>
    <property type="project" value="TreeGrafter"/>
</dbReference>
<keyword evidence="1" id="KW-0812">Transmembrane</keyword>
<accession>C6LBS6</accession>
<evidence type="ECO:0000256" key="1">
    <source>
        <dbReference type="SAM" id="Phobius"/>
    </source>
</evidence>
<feature type="transmembrane region" description="Helical" evidence="1">
    <location>
        <begin position="34"/>
        <end position="54"/>
    </location>
</feature>
<proteinExistence type="predicted"/>
<dbReference type="Gene3D" id="3.40.50.620">
    <property type="entry name" value="HUPs"/>
    <property type="match status" value="1"/>
</dbReference>
<dbReference type="PANTHER" id="PTHR30336">
    <property type="entry name" value="INNER MEMBRANE PROTEIN, PROBABLE PERMEASE"/>
    <property type="match status" value="1"/>
</dbReference>
<protein>
    <recommendedName>
        <fullName evidence="2">DUF218 domain-containing protein</fullName>
    </recommendedName>
</protein>